<accession>A0A0J1GQN0</accession>
<keyword evidence="3" id="KW-1185">Reference proteome</keyword>
<evidence type="ECO:0000256" key="1">
    <source>
        <dbReference type="SAM" id="Phobius"/>
    </source>
</evidence>
<evidence type="ECO:0000313" key="3">
    <source>
        <dbReference type="Proteomes" id="UP000036426"/>
    </source>
</evidence>
<keyword evidence="1" id="KW-0472">Membrane</keyword>
<dbReference type="PATRIC" id="fig|754436.4.peg.1471"/>
<evidence type="ECO:0000313" key="2">
    <source>
        <dbReference type="EMBL" id="KLV02088.1"/>
    </source>
</evidence>
<reference evidence="2 3" key="1">
    <citation type="submission" date="2015-05" db="EMBL/GenBank/DDBJ databases">
        <title>Photobacterium galathea sp. nov.</title>
        <authorList>
            <person name="Machado H."/>
            <person name="Gram L."/>
        </authorList>
    </citation>
    <scope>NUCLEOTIDE SEQUENCE [LARGE SCALE GENOMIC DNA]</scope>
    <source>
        <strain evidence="2 3">DSM 25995</strain>
    </source>
</reference>
<feature type="transmembrane region" description="Helical" evidence="1">
    <location>
        <begin position="56"/>
        <end position="74"/>
    </location>
</feature>
<proteinExistence type="predicted"/>
<sequence length="102" mass="12036">MLMNRSMLKPVKWLTFQLFFHYRHFFQLTYYPILAVCIGATVLNMALMLPFSNVEASPLALVVFMSFSLYWAAVKRYYTHILAWSDPRTNKNTVHVLKRVSE</sequence>
<dbReference type="Proteomes" id="UP000036426">
    <property type="component" value="Unassembled WGS sequence"/>
</dbReference>
<organism evidence="2 3">
    <name type="scientific">Photobacterium aphoticum</name>
    <dbReference type="NCBI Taxonomy" id="754436"/>
    <lineage>
        <taxon>Bacteria</taxon>
        <taxon>Pseudomonadati</taxon>
        <taxon>Pseudomonadota</taxon>
        <taxon>Gammaproteobacteria</taxon>
        <taxon>Vibrionales</taxon>
        <taxon>Vibrionaceae</taxon>
        <taxon>Photobacterium</taxon>
    </lineage>
</organism>
<dbReference type="AlphaFoldDB" id="A0A0J1GQN0"/>
<keyword evidence="1" id="KW-0812">Transmembrane</keyword>
<gene>
    <name evidence="2" type="ORF">ABT58_06885</name>
</gene>
<protein>
    <submittedName>
        <fullName evidence="2">Uncharacterized protein</fullName>
    </submittedName>
</protein>
<feature type="transmembrane region" description="Helical" evidence="1">
    <location>
        <begin position="28"/>
        <end position="50"/>
    </location>
</feature>
<keyword evidence="1" id="KW-1133">Transmembrane helix</keyword>
<comment type="caution">
    <text evidence="2">The sequence shown here is derived from an EMBL/GenBank/DDBJ whole genome shotgun (WGS) entry which is preliminary data.</text>
</comment>
<dbReference type="EMBL" id="LDOV01000010">
    <property type="protein sequence ID" value="KLV02088.1"/>
    <property type="molecule type" value="Genomic_DNA"/>
</dbReference>
<name>A0A0J1GQN0_9GAMM</name>